<evidence type="ECO:0000259" key="7">
    <source>
        <dbReference type="PROSITE" id="PS50137"/>
    </source>
</evidence>
<evidence type="ECO:0000256" key="1">
    <source>
        <dbReference type="ARBA" id="ARBA00004496"/>
    </source>
</evidence>
<feature type="domain" description="Z-binding" evidence="8">
    <location>
        <begin position="344"/>
        <end position="411"/>
    </location>
</feature>
<dbReference type="InterPro" id="IPR036390">
    <property type="entry name" value="WH_DNA-bd_sf"/>
</dbReference>
<dbReference type="GO" id="GO:0005730">
    <property type="term" value="C:nucleolus"/>
    <property type="evidence" value="ECO:0007669"/>
    <property type="project" value="TreeGrafter"/>
</dbReference>
<dbReference type="KEGG" id="lak:106174658"/>
<keyword evidence="2" id="KW-0963">Cytoplasm</keyword>
<dbReference type="GO" id="GO:0003726">
    <property type="term" value="F:double-stranded RNA adenosine deaminase activity"/>
    <property type="evidence" value="ECO:0007669"/>
    <property type="project" value="InterPro"/>
</dbReference>
<dbReference type="GeneID" id="106174658"/>
<evidence type="ECO:0000259" key="8">
    <source>
        <dbReference type="PROSITE" id="PS50139"/>
    </source>
</evidence>
<dbReference type="PROSITE" id="PS50139">
    <property type="entry name" value="Z_BINDING"/>
    <property type="match status" value="3"/>
</dbReference>
<feature type="domain" description="Z-binding" evidence="8">
    <location>
        <begin position="1"/>
        <end position="63"/>
    </location>
</feature>
<dbReference type="PANTHER" id="PTHR10910">
    <property type="entry name" value="EUKARYOTE SPECIFIC DSRNA BINDING PROTEIN"/>
    <property type="match status" value="1"/>
</dbReference>
<gene>
    <name evidence="11" type="primary">LOC106174658</name>
</gene>
<dbReference type="Gene3D" id="1.10.10.10">
    <property type="entry name" value="Winged helix-like DNA-binding domain superfamily/Winged helix DNA-binding domain"/>
    <property type="match status" value="3"/>
</dbReference>
<feature type="domain" description="Z-binding" evidence="8">
    <location>
        <begin position="92"/>
        <end position="157"/>
    </location>
</feature>
<keyword evidence="3" id="KW-0677">Repeat</keyword>
<dbReference type="InterPro" id="IPR036388">
    <property type="entry name" value="WH-like_DNA-bd_sf"/>
</dbReference>
<dbReference type="OrthoDB" id="10268011at2759"/>
<dbReference type="SUPFAM" id="SSF46785">
    <property type="entry name" value="Winged helix' DNA-binding domain"/>
    <property type="match status" value="3"/>
</dbReference>
<dbReference type="InParanoid" id="A0A1S3JNR4"/>
<dbReference type="InterPro" id="IPR002466">
    <property type="entry name" value="A_deamin"/>
</dbReference>
<dbReference type="PANTHER" id="PTHR10910:SF107">
    <property type="entry name" value="DOUBLE-STRANDED RNA-SPECIFIC ADENOSINE DEAMINASE"/>
    <property type="match status" value="1"/>
</dbReference>
<evidence type="ECO:0000256" key="4">
    <source>
        <dbReference type="ARBA" id="ARBA00022884"/>
    </source>
</evidence>
<dbReference type="CDD" id="cd19902">
    <property type="entry name" value="DSRM_DRADA"/>
    <property type="match status" value="1"/>
</dbReference>
<dbReference type="PROSITE" id="PS50141">
    <property type="entry name" value="A_DEAMIN_EDITASE"/>
    <property type="match status" value="1"/>
</dbReference>
<feature type="compositionally biased region" description="Polar residues" evidence="6">
    <location>
        <begin position="175"/>
        <end position="184"/>
    </location>
</feature>
<evidence type="ECO:0000256" key="2">
    <source>
        <dbReference type="ARBA" id="ARBA00022490"/>
    </source>
</evidence>
<feature type="domain" description="DRBM" evidence="7">
    <location>
        <begin position="553"/>
        <end position="621"/>
    </location>
</feature>
<dbReference type="OMA" id="NARDINP"/>
<comment type="subcellular location">
    <subcellularLocation>
        <location evidence="1">Cytoplasm</location>
    </subcellularLocation>
</comment>
<dbReference type="InterPro" id="IPR014720">
    <property type="entry name" value="dsRBD_dom"/>
</dbReference>
<dbReference type="Proteomes" id="UP000085678">
    <property type="component" value="Unplaced"/>
</dbReference>
<dbReference type="STRING" id="7574.A0A1S3JNR4"/>
<evidence type="ECO:0000259" key="9">
    <source>
        <dbReference type="PROSITE" id="PS50141"/>
    </source>
</evidence>
<evidence type="ECO:0000256" key="6">
    <source>
        <dbReference type="SAM" id="MobiDB-lite"/>
    </source>
</evidence>
<feature type="region of interest" description="Disordered" evidence="6">
    <location>
        <begin position="146"/>
        <end position="288"/>
    </location>
</feature>
<reference evidence="11" key="1">
    <citation type="submission" date="2025-08" db="UniProtKB">
        <authorList>
            <consortium name="RefSeq"/>
        </authorList>
    </citation>
    <scope>IDENTIFICATION</scope>
    <source>
        <tissue evidence="11">Gonads</tissue>
    </source>
</reference>
<keyword evidence="10" id="KW-1185">Reference proteome</keyword>
<evidence type="ECO:0000256" key="5">
    <source>
        <dbReference type="PROSITE-ProRule" id="PRU00266"/>
    </source>
</evidence>
<dbReference type="SMART" id="SM00552">
    <property type="entry name" value="ADEAMc"/>
    <property type="match status" value="1"/>
</dbReference>
<dbReference type="SUPFAM" id="SSF54768">
    <property type="entry name" value="dsRNA-binding domain-like"/>
    <property type="match status" value="1"/>
</dbReference>
<sequence length="1031" mass="112861">MMANDGQILNLFQQRAGQDISPTDISKALKITRKEVNQVLYGMKRRNVLQKVSDQPPLWRMEGGNPDTSTFDSYVGGPMQSVRYHCHHDHKPYSRPNLTDQIFEVLKKNGSAMKTIDIARAVGLHSAKDVNSTLYRMEKEGLLKKANDQPPSWMVLRSGENEGTSKHRPHHSVPGMSSFQNNPELDSVSYPQHELMGETTPPGPDEISDTLEVDTDDSSVPESSSAQHGSQTDLANFDMSDAEQNTTPDSNNKANLEMQSNPPGGGDFSLSKPTTRTGPPLSPAELLKGATFGDPRYRMAAVSGASSAPGAPPPPSTLNVSYVTDPTSGQSSFMREISKHQSPQIQPQELQKNILEYVTRQQAPVIALDIAKGIGLSTAKDVNPMLYQLEKQGLITKVDQAYGCPKWGVGSAGKEVTPPLSLTPSPAHSQILKPSKFSPESLLFSRPNIPTAPMTAKYPGTEKVTGPPPSPMDLIRQTTTWGKGANPTFTPNTSTSVKTPDSINLDNQAKLLAGLNVRPSSVEQPAAFALSEQQPQSSFPSLNSDSFAALNKNAVSALMEYAQSRKTTATIEVLGQRGPPHKPQFEMAAFVGTRRFPSVIATNKKDGKKDAADLALRQLMAEGSYQVASATPAVDIVQQLTSTSSTHFDKIAALSHQAFNLIAATVTENMSGKKVLAALVMKKDPTDTGTVVSLGTGNRCITGPMLSMVGDTVNDSHAEIITRRGFLRFLYKHLENYSPNSPDTILEVCEESGKMKIKDGITFHLYISTAPCGDGALFSPRDATGQAKEEDNIKEHTPTFTNQLQGVLRTKVEDGEGTIPIEPGFTGLTWDGVMRGERLRTMSCSDKLCRWNILGMQGALLSNFLEPIYLSSLTLGLLYDHGHLSRAMCCRLAKGEPDLKEVLPEGYRLNHPHLGRVTMYEAPRETQKTKSVSINWCCFDRKAEVTDGTRGMVEMGGKISVSQLSKGELYKSYRNVCAKFNRTDLLQAGSYYEAKQMAAQFQESKQIMYQKFKKNKFGTWVKKPQEEKMFT</sequence>
<dbReference type="GO" id="GO:0006396">
    <property type="term" value="P:RNA processing"/>
    <property type="evidence" value="ECO:0007669"/>
    <property type="project" value="InterPro"/>
</dbReference>
<dbReference type="PROSITE" id="PS50137">
    <property type="entry name" value="DS_RBD"/>
    <property type="match status" value="1"/>
</dbReference>
<name>A0A1S3JNR4_LINAN</name>
<dbReference type="InterPro" id="IPR042371">
    <property type="entry name" value="Z_dom"/>
</dbReference>
<dbReference type="GO" id="GO:0006382">
    <property type="term" value="P:adenosine to inosine editing"/>
    <property type="evidence" value="ECO:0007669"/>
    <property type="project" value="TreeGrafter"/>
</dbReference>
<evidence type="ECO:0000313" key="11">
    <source>
        <dbReference type="RefSeq" id="XP_013411771.1"/>
    </source>
</evidence>
<feature type="compositionally biased region" description="Polar residues" evidence="6">
    <location>
        <begin position="242"/>
        <end position="262"/>
    </location>
</feature>
<dbReference type="AlphaFoldDB" id="A0A1S3JNR4"/>
<dbReference type="SMART" id="SM00358">
    <property type="entry name" value="DSRM"/>
    <property type="match status" value="1"/>
</dbReference>
<dbReference type="GO" id="GO:0003725">
    <property type="term" value="F:double-stranded RNA binding"/>
    <property type="evidence" value="ECO:0007669"/>
    <property type="project" value="TreeGrafter"/>
</dbReference>
<dbReference type="Gene3D" id="3.30.160.20">
    <property type="match status" value="1"/>
</dbReference>
<dbReference type="SMART" id="SM00550">
    <property type="entry name" value="Zalpha"/>
    <property type="match status" value="3"/>
</dbReference>
<dbReference type="Pfam" id="PF00035">
    <property type="entry name" value="dsrm"/>
    <property type="match status" value="1"/>
</dbReference>
<proteinExistence type="predicted"/>
<evidence type="ECO:0000313" key="10">
    <source>
        <dbReference type="Proteomes" id="UP000085678"/>
    </source>
</evidence>
<feature type="compositionally biased region" description="Polar residues" evidence="6">
    <location>
        <begin position="220"/>
        <end position="234"/>
    </location>
</feature>
<evidence type="ECO:0000256" key="3">
    <source>
        <dbReference type="ARBA" id="ARBA00022737"/>
    </source>
</evidence>
<accession>A0A1S3JNR4</accession>
<feature type="domain" description="A to I editase" evidence="9">
    <location>
        <begin position="693"/>
        <end position="1030"/>
    </location>
</feature>
<dbReference type="FunFam" id="3.30.160.20:FF:000005">
    <property type="entry name" value="Putative double-stranded RNA-specific adenosine deaminase"/>
    <property type="match status" value="1"/>
</dbReference>
<dbReference type="Pfam" id="PF02137">
    <property type="entry name" value="A_deamin"/>
    <property type="match status" value="1"/>
</dbReference>
<dbReference type="GO" id="GO:0008251">
    <property type="term" value="F:tRNA-specific adenosine deaminase activity"/>
    <property type="evidence" value="ECO:0007669"/>
    <property type="project" value="TreeGrafter"/>
</dbReference>
<keyword evidence="4 5" id="KW-0694">RNA-binding</keyword>
<dbReference type="Pfam" id="PF02295">
    <property type="entry name" value="z-alpha"/>
    <property type="match status" value="3"/>
</dbReference>
<dbReference type="GO" id="GO:0005737">
    <property type="term" value="C:cytoplasm"/>
    <property type="evidence" value="ECO:0007669"/>
    <property type="project" value="UniProtKB-SubCell"/>
</dbReference>
<organism evidence="10 11">
    <name type="scientific">Lingula anatina</name>
    <name type="common">Brachiopod</name>
    <name type="synonym">Lingula unguis</name>
    <dbReference type="NCBI Taxonomy" id="7574"/>
    <lineage>
        <taxon>Eukaryota</taxon>
        <taxon>Metazoa</taxon>
        <taxon>Spiralia</taxon>
        <taxon>Lophotrochozoa</taxon>
        <taxon>Brachiopoda</taxon>
        <taxon>Linguliformea</taxon>
        <taxon>Lingulata</taxon>
        <taxon>Lingulida</taxon>
        <taxon>Linguloidea</taxon>
        <taxon>Lingulidae</taxon>
        <taxon>Lingula</taxon>
    </lineage>
</organism>
<feature type="compositionally biased region" description="Acidic residues" evidence="6">
    <location>
        <begin position="206"/>
        <end position="219"/>
    </location>
</feature>
<protein>
    <submittedName>
        <fullName evidence="11">Double-stranded RNA-specific adenosine deaminase</fullName>
    </submittedName>
</protein>
<dbReference type="RefSeq" id="XP_013411771.1">
    <property type="nucleotide sequence ID" value="XM_013556317.1"/>
</dbReference>